<dbReference type="InterPro" id="IPR027417">
    <property type="entry name" value="P-loop_NTPase"/>
</dbReference>
<keyword evidence="3" id="KW-1185">Reference proteome</keyword>
<dbReference type="AlphaFoldDB" id="A0A0H2R6Y1"/>
<proteinExistence type="predicted"/>
<accession>A0A0H2R6Y1</accession>
<dbReference type="Gene3D" id="3.40.50.300">
    <property type="entry name" value="P-loop containing nucleotide triphosphate hydrolases"/>
    <property type="match status" value="1"/>
</dbReference>
<name>A0A0H2R6Y1_9AGAM</name>
<dbReference type="EMBL" id="KQ086338">
    <property type="protein sequence ID" value="KLO05248.1"/>
    <property type="molecule type" value="Genomic_DNA"/>
</dbReference>
<dbReference type="InParanoid" id="A0A0H2R6Y1"/>
<dbReference type="OrthoDB" id="2690632at2759"/>
<evidence type="ECO:0000313" key="2">
    <source>
        <dbReference type="EMBL" id="KLO05248.1"/>
    </source>
</evidence>
<gene>
    <name evidence="2" type="ORF">SCHPADRAFT_789589</name>
</gene>
<reference evidence="2 3" key="1">
    <citation type="submission" date="2015-04" db="EMBL/GenBank/DDBJ databases">
        <title>Complete genome sequence of Schizopora paradoxa KUC8140, a cosmopolitan wood degrader in East Asia.</title>
        <authorList>
            <consortium name="DOE Joint Genome Institute"/>
            <person name="Min B."/>
            <person name="Park H."/>
            <person name="Jang Y."/>
            <person name="Kim J.-J."/>
            <person name="Kim K.H."/>
            <person name="Pangilinan J."/>
            <person name="Lipzen A."/>
            <person name="Riley R."/>
            <person name="Grigoriev I.V."/>
            <person name="Spatafora J.W."/>
            <person name="Choi I.-G."/>
        </authorList>
    </citation>
    <scope>NUCLEOTIDE SEQUENCE [LARGE SCALE GENOMIC DNA]</scope>
    <source>
        <strain evidence="2 3">KUC8140</strain>
    </source>
</reference>
<dbReference type="Proteomes" id="UP000053477">
    <property type="component" value="Unassembled WGS sequence"/>
</dbReference>
<dbReference type="Pfam" id="PF00270">
    <property type="entry name" value="DEAD"/>
    <property type="match status" value="1"/>
</dbReference>
<dbReference type="SUPFAM" id="SSF52540">
    <property type="entry name" value="P-loop containing nucleoside triphosphate hydrolases"/>
    <property type="match status" value="1"/>
</dbReference>
<organism evidence="2 3">
    <name type="scientific">Schizopora paradoxa</name>
    <dbReference type="NCBI Taxonomy" id="27342"/>
    <lineage>
        <taxon>Eukaryota</taxon>
        <taxon>Fungi</taxon>
        <taxon>Dikarya</taxon>
        <taxon>Basidiomycota</taxon>
        <taxon>Agaricomycotina</taxon>
        <taxon>Agaricomycetes</taxon>
        <taxon>Hymenochaetales</taxon>
        <taxon>Schizoporaceae</taxon>
        <taxon>Schizopora</taxon>
    </lineage>
</organism>
<feature type="non-terminal residue" evidence="2">
    <location>
        <position position="1"/>
    </location>
</feature>
<feature type="domain" description="DEAD/DEAH-box helicase" evidence="1">
    <location>
        <begin position="18"/>
        <end position="67"/>
    </location>
</feature>
<dbReference type="InterPro" id="IPR011545">
    <property type="entry name" value="DEAD/DEAH_box_helicase_dom"/>
</dbReference>
<feature type="non-terminal residue" evidence="2">
    <location>
        <position position="67"/>
    </location>
</feature>
<dbReference type="GO" id="GO:0005524">
    <property type="term" value="F:ATP binding"/>
    <property type="evidence" value="ECO:0007669"/>
    <property type="project" value="InterPro"/>
</dbReference>
<protein>
    <recommendedName>
        <fullName evidence="1">DEAD/DEAH-box helicase domain-containing protein</fullName>
    </recommendedName>
</protein>
<evidence type="ECO:0000313" key="3">
    <source>
        <dbReference type="Proteomes" id="UP000053477"/>
    </source>
</evidence>
<evidence type="ECO:0000259" key="1">
    <source>
        <dbReference type="Pfam" id="PF00270"/>
    </source>
</evidence>
<sequence length="67" mass="7179">ACVVLDKISQGRRAPRGFQLKVMLSTLAGRDCVLRAATGSGKTLAMMLAHLLFPEDVVVTISPLKIL</sequence>
<dbReference type="GO" id="GO:0003676">
    <property type="term" value="F:nucleic acid binding"/>
    <property type="evidence" value="ECO:0007669"/>
    <property type="project" value="InterPro"/>
</dbReference>